<keyword evidence="1" id="KW-0723">Serine/threonine-protein kinase</keyword>
<dbReference type="OMA" id="FHHENPR"/>
<evidence type="ECO:0000256" key="2">
    <source>
        <dbReference type="ARBA" id="ARBA00022553"/>
    </source>
</evidence>
<comment type="caution">
    <text evidence="9">The sequence shown here is derived from an EMBL/GenBank/DDBJ whole genome shotgun (WGS) entry which is preliminary data.</text>
</comment>
<keyword evidence="3" id="KW-0808">Transferase</keyword>
<dbReference type="Pfam" id="PF00433">
    <property type="entry name" value="Pkinase_C"/>
    <property type="match status" value="1"/>
</dbReference>
<organism evidence="9 10">
    <name type="scientific">Reticulomyxa filosa</name>
    <dbReference type="NCBI Taxonomy" id="46433"/>
    <lineage>
        <taxon>Eukaryota</taxon>
        <taxon>Sar</taxon>
        <taxon>Rhizaria</taxon>
        <taxon>Retaria</taxon>
        <taxon>Foraminifera</taxon>
        <taxon>Monothalamids</taxon>
        <taxon>Reticulomyxidae</taxon>
        <taxon>Reticulomyxa</taxon>
    </lineage>
</organism>
<dbReference type="EMBL" id="ASPP01010656">
    <property type="protein sequence ID" value="ETO22528.1"/>
    <property type="molecule type" value="Genomic_DNA"/>
</dbReference>
<dbReference type="Pfam" id="PF00069">
    <property type="entry name" value="Pkinase"/>
    <property type="match status" value="1"/>
</dbReference>
<feature type="domain" description="Protein kinase" evidence="7">
    <location>
        <begin position="1"/>
        <end position="176"/>
    </location>
</feature>
<accession>X6N9D5</accession>
<dbReference type="InterPro" id="IPR008271">
    <property type="entry name" value="Ser/Thr_kinase_AS"/>
</dbReference>
<dbReference type="PROSITE" id="PS00108">
    <property type="entry name" value="PROTEIN_KINASE_ST"/>
    <property type="match status" value="1"/>
</dbReference>
<dbReference type="PROSITE" id="PS50011">
    <property type="entry name" value="PROTEIN_KINASE_DOM"/>
    <property type="match status" value="1"/>
</dbReference>
<keyword evidence="2" id="KW-0597">Phosphoprotein</keyword>
<keyword evidence="6" id="KW-0067">ATP-binding</keyword>
<evidence type="ECO:0000313" key="10">
    <source>
        <dbReference type="Proteomes" id="UP000023152"/>
    </source>
</evidence>
<dbReference type="AlphaFoldDB" id="X6N9D5"/>
<dbReference type="GO" id="GO:0005524">
    <property type="term" value="F:ATP binding"/>
    <property type="evidence" value="ECO:0007669"/>
    <property type="project" value="UniProtKB-KW"/>
</dbReference>
<dbReference type="Proteomes" id="UP000023152">
    <property type="component" value="Unassembled WGS sequence"/>
</dbReference>
<evidence type="ECO:0000256" key="3">
    <source>
        <dbReference type="ARBA" id="ARBA00022679"/>
    </source>
</evidence>
<feature type="domain" description="AGC-kinase C-terminal" evidence="8">
    <location>
        <begin position="177"/>
        <end position="246"/>
    </location>
</feature>
<reference evidence="9 10" key="1">
    <citation type="journal article" date="2013" name="Curr. Biol.">
        <title>The Genome of the Foraminiferan Reticulomyxa filosa.</title>
        <authorList>
            <person name="Glockner G."/>
            <person name="Hulsmann N."/>
            <person name="Schleicher M."/>
            <person name="Noegel A.A."/>
            <person name="Eichinger L."/>
            <person name="Gallinger C."/>
            <person name="Pawlowski J."/>
            <person name="Sierra R."/>
            <person name="Euteneuer U."/>
            <person name="Pillet L."/>
            <person name="Moustafa A."/>
            <person name="Platzer M."/>
            <person name="Groth M."/>
            <person name="Szafranski K."/>
            <person name="Schliwa M."/>
        </authorList>
    </citation>
    <scope>NUCLEOTIDE SEQUENCE [LARGE SCALE GENOMIC DNA]</scope>
</reference>
<dbReference type="InterPro" id="IPR000719">
    <property type="entry name" value="Prot_kinase_dom"/>
</dbReference>
<dbReference type="PANTHER" id="PTHR24351">
    <property type="entry name" value="RIBOSOMAL PROTEIN S6 KINASE"/>
    <property type="match status" value="1"/>
</dbReference>
<dbReference type="GO" id="GO:0004674">
    <property type="term" value="F:protein serine/threonine kinase activity"/>
    <property type="evidence" value="ECO:0007669"/>
    <property type="project" value="UniProtKB-KW"/>
</dbReference>
<dbReference type="InterPro" id="IPR017892">
    <property type="entry name" value="Pkinase_C"/>
</dbReference>
<dbReference type="SMART" id="SM00220">
    <property type="entry name" value="S_TKc"/>
    <property type="match status" value="1"/>
</dbReference>
<gene>
    <name evidence="9" type="ORF">RFI_14673</name>
</gene>
<keyword evidence="5 9" id="KW-0418">Kinase</keyword>
<sequence length="246" mass="28165">MVLDFFNGGELFFHLKKEGRFSERRSRFYAAEICLALEYLHSKEVVYRDLKPENVLLDADGHVKVADFGLSKECLRGDTITHTFCGTPEYIAPEILNWIGGVFGTLLYEMMTGLPPFYHQHLPTMYDRILNASVTLPKYLPRDACSLFSALLDRDPKRRLGAGPKDGAEIREHAFFVLIDFDKLLRKELEPPFKPEVQDDMDTTNIDEDFIQQNAQDSLVEPTGSMLEAKDMFAGFTYDERTGFTE</sequence>
<evidence type="ECO:0000313" key="9">
    <source>
        <dbReference type="EMBL" id="ETO22528.1"/>
    </source>
</evidence>
<evidence type="ECO:0000256" key="5">
    <source>
        <dbReference type="ARBA" id="ARBA00022777"/>
    </source>
</evidence>
<evidence type="ECO:0000256" key="1">
    <source>
        <dbReference type="ARBA" id="ARBA00022527"/>
    </source>
</evidence>
<evidence type="ECO:0000256" key="6">
    <source>
        <dbReference type="ARBA" id="ARBA00022840"/>
    </source>
</evidence>
<dbReference type="InterPro" id="IPR011009">
    <property type="entry name" value="Kinase-like_dom_sf"/>
</dbReference>
<dbReference type="SMART" id="SM00133">
    <property type="entry name" value="S_TK_X"/>
    <property type="match status" value="1"/>
</dbReference>
<evidence type="ECO:0000259" key="8">
    <source>
        <dbReference type="PROSITE" id="PS51285"/>
    </source>
</evidence>
<dbReference type="PROSITE" id="PS51285">
    <property type="entry name" value="AGC_KINASE_CTER"/>
    <property type="match status" value="1"/>
</dbReference>
<keyword evidence="10" id="KW-1185">Reference proteome</keyword>
<dbReference type="SUPFAM" id="SSF56112">
    <property type="entry name" value="Protein kinase-like (PK-like)"/>
    <property type="match status" value="1"/>
</dbReference>
<evidence type="ECO:0000259" key="7">
    <source>
        <dbReference type="PROSITE" id="PS50011"/>
    </source>
</evidence>
<keyword evidence="4" id="KW-0547">Nucleotide-binding</keyword>
<dbReference type="OrthoDB" id="63267at2759"/>
<protein>
    <submittedName>
        <fullName evidence="9">Protein kinase 2</fullName>
    </submittedName>
</protein>
<proteinExistence type="predicted"/>
<name>X6N9D5_RETFI</name>
<dbReference type="FunFam" id="1.10.510.10:FF:000008">
    <property type="entry name" value="Non-specific serine/threonine protein kinase"/>
    <property type="match status" value="1"/>
</dbReference>
<dbReference type="Gene3D" id="1.10.510.10">
    <property type="entry name" value="Transferase(Phosphotransferase) domain 1"/>
    <property type="match status" value="1"/>
</dbReference>
<evidence type="ECO:0000256" key="4">
    <source>
        <dbReference type="ARBA" id="ARBA00022741"/>
    </source>
</evidence>
<dbReference type="InterPro" id="IPR000961">
    <property type="entry name" value="AGC-kinase_C"/>
</dbReference>